<keyword evidence="2" id="KW-1185">Reference proteome</keyword>
<protein>
    <submittedName>
        <fullName evidence="1">Uncharacterized protein</fullName>
    </submittedName>
</protein>
<proteinExistence type="predicted"/>
<evidence type="ECO:0000313" key="2">
    <source>
        <dbReference type="Proteomes" id="UP001234989"/>
    </source>
</evidence>
<organism evidence="1 2">
    <name type="scientific">Solanum verrucosum</name>
    <dbReference type="NCBI Taxonomy" id="315347"/>
    <lineage>
        <taxon>Eukaryota</taxon>
        <taxon>Viridiplantae</taxon>
        <taxon>Streptophyta</taxon>
        <taxon>Embryophyta</taxon>
        <taxon>Tracheophyta</taxon>
        <taxon>Spermatophyta</taxon>
        <taxon>Magnoliopsida</taxon>
        <taxon>eudicotyledons</taxon>
        <taxon>Gunneridae</taxon>
        <taxon>Pentapetalae</taxon>
        <taxon>asterids</taxon>
        <taxon>lamiids</taxon>
        <taxon>Solanales</taxon>
        <taxon>Solanaceae</taxon>
        <taxon>Solanoideae</taxon>
        <taxon>Solaneae</taxon>
        <taxon>Solanum</taxon>
    </lineage>
</organism>
<gene>
    <name evidence="1" type="ORF">MTR67_002711</name>
</gene>
<reference evidence="1" key="1">
    <citation type="submission" date="2023-08" db="EMBL/GenBank/DDBJ databases">
        <title>A de novo genome assembly of Solanum verrucosum Schlechtendal, a Mexican diploid species geographically isolated from the other diploid A-genome species in potato relatives.</title>
        <authorList>
            <person name="Hosaka K."/>
        </authorList>
    </citation>
    <scope>NUCLEOTIDE SEQUENCE</scope>
    <source>
        <tissue evidence="1">Young leaves</tissue>
    </source>
</reference>
<dbReference type="AlphaFoldDB" id="A0AAF0PVD3"/>
<name>A0AAF0PVD3_SOLVR</name>
<dbReference type="Proteomes" id="UP001234989">
    <property type="component" value="Chromosome 1"/>
</dbReference>
<accession>A0AAF0PVD3</accession>
<dbReference type="EMBL" id="CP133612">
    <property type="protein sequence ID" value="WMV09326.1"/>
    <property type="molecule type" value="Genomic_DNA"/>
</dbReference>
<evidence type="ECO:0000313" key="1">
    <source>
        <dbReference type="EMBL" id="WMV09326.1"/>
    </source>
</evidence>
<sequence>MAKIMTQMNFLSKHVIGSGSKAVNAVGVSGVNPNDPHFEALYNKEVHFLANQGGGFCPNYPRPGGNQGWNRDRDEAWRGRDREWCDCGSI</sequence>